<reference evidence="2" key="1">
    <citation type="journal article" date="2019" name="Int. J. Syst. Evol. Microbiol.">
        <title>The Global Catalogue of Microorganisms (GCM) 10K type strain sequencing project: providing services to taxonomists for standard genome sequencing and annotation.</title>
        <authorList>
            <consortium name="The Broad Institute Genomics Platform"/>
            <consortium name="The Broad Institute Genome Sequencing Center for Infectious Disease"/>
            <person name="Wu L."/>
            <person name="Ma J."/>
        </authorList>
    </citation>
    <scope>NUCLEOTIDE SEQUENCE [LARGE SCALE GENOMIC DNA]</scope>
    <source>
        <strain evidence="2">JCM 17695</strain>
    </source>
</reference>
<proteinExistence type="predicted"/>
<evidence type="ECO:0000313" key="2">
    <source>
        <dbReference type="Proteomes" id="UP001596512"/>
    </source>
</evidence>
<protein>
    <recommendedName>
        <fullName evidence="3">XRE family transcriptional regulator</fullName>
    </recommendedName>
</protein>
<organism evidence="1 2">
    <name type="scientific">Actinokineospora soli</name>
    <dbReference type="NCBI Taxonomy" id="1048753"/>
    <lineage>
        <taxon>Bacteria</taxon>
        <taxon>Bacillati</taxon>
        <taxon>Actinomycetota</taxon>
        <taxon>Actinomycetes</taxon>
        <taxon>Pseudonocardiales</taxon>
        <taxon>Pseudonocardiaceae</taxon>
        <taxon>Actinokineospora</taxon>
    </lineage>
</organism>
<sequence length="290" mass="31710">MSAHDDPVRSFAGAFDAAIAARGLTLDGIRRALAARGAAVSIATLSYWRRGLRQPESERSMEAVAVLERLLDLPAGALVNRVGPPRPRGRWAAQTDPMPMPIGDLIARLTTPGDGRRALVSIHDVYTVTDLGTERGIRSRIVIRGLGGRVTRYVVGYQSDVPGVVPVLTDVDYASAGRVLTDPAAGFTAAELVLDRPIRGGEYAVLEYEFGCGPTPPIPRYFRILRRPVSEYTQLIRFEGRPPTTCTSYWQANPATPVRMGKPVRMGRSRDVCFVVRDGRSGIIGADWRW</sequence>
<keyword evidence="2" id="KW-1185">Reference proteome</keyword>
<evidence type="ECO:0000313" key="1">
    <source>
        <dbReference type="EMBL" id="MFC7615544.1"/>
    </source>
</evidence>
<dbReference type="EMBL" id="JBHTEY010000004">
    <property type="protein sequence ID" value="MFC7615544.1"/>
    <property type="molecule type" value="Genomic_DNA"/>
</dbReference>
<dbReference type="Proteomes" id="UP001596512">
    <property type="component" value="Unassembled WGS sequence"/>
</dbReference>
<name>A0ABW2TQB3_9PSEU</name>
<accession>A0ABW2TQB3</accession>
<gene>
    <name evidence="1" type="ORF">ACFQV2_20610</name>
</gene>
<evidence type="ECO:0008006" key="3">
    <source>
        <dbReference type="Google" id="ProtNLM"/>
    </source>
</evidence>
<comment type="caution">
    <text evidence="1">The sequence shown here is derived from an EMBL/GenBank/DDBJ whole genome shotgun (WGS) entry which is preliminary data.</text>
</comment>